<dbReference type="EMBL" id="CP120733">
    <property type="protein sequence ID" value="WFD10039.1"/>
    <property type="molecule type" value="Genomic_DNA"/>
</dbReference>
<dbReference type="Gene3D" id="2.60.40.4380">
    <property type="entry name" value="Translational regulator CsrA"/>
    <property type="match status" value="1"/>
</dbReference>
<dbReference type="RefSeq" id="WP_277732016.1">
    <property type="nucleotide sequence ID" value="NZ_CP120733.1"/>
</dbReference>
<dbReference type="NCBIfam" id="TIGR00202">
    <property type="entry name" value="csrA"/>
    <property type="match status" value="1"/>
</dbReference>
<comment type="subcellular location">
    <subcellularLocation>
        <location evidence="6">Cytoplasm</location>
    </subcellularLocation>
</comment>
<organism evidence="7 8">
    <name type="scientific">Tepidibacter hydrothermalis</name>
    <dbReference type="NCBI Taxonomy" id="3036126"/>
    <lineage>
        <taxon>Bacteria</taxon>
        <taxon>Bacillati</taxon>
        <taxon>Bacillota</taxon>
        <taxon>Clostridia</taxon>
        <taxon>Peptostreptococcales</taxon>
        <taxon>Peptostreptococcaceae</taxon>
        <taxon>Tepidibacter</taxon>
    </lineage>
</organism>
<dbReference type="PANTHER" id="PTHR34984">
    <property type="entry name" value="CARBON STORAGE REGULATOR"/>
    <property type="match status" value="1"/>
</dbReference>
<evidence type="ECO:0000256" key="3">
    <source>
        <dbReference type="ARBA" id="ARBA00022795"/>
    </source>
</evidence>
<comment type="function">
    <text evidence="6">A translational regulator that binds mRNA to regulate translation initiation and/or mRNA stability. Usually binds in the 5'-UTR at or near the Shine-Dalgarno sequence preventing ribosome-binding, thus repressing translation. Its main target seems to be the major flagellin gene, while its function is anatagonized by FliW.</text>
</comment>
<keyword evidence="5 6" id="KW-0694">RNA-binding</keyword>
<keyword evidence="2 6" id="KW-0678">Repressor</keyword>
<reference evidence="7 8" key="1">
    <citation type="submission" date="2023-03" db="EMBL/GenBank/DDBJ databases">
        <title>Complete genome sequence of Tepidibacter sp. SWIR-1, isolated from a deep-sea hydrothermal vent.</title>
        <authorList>
            <person name="Li X."/>
        </authorList>
    </citation>
    <scope>NUCLEOTIDE SEQUENCE [LARGE SCALE GENOMIC DNA]</scope>
    <source>
        <strain evidence="7 8">SWIR-1</strain>
    </source>
</reference>
<dbReference type="PANTHER" id="PTHR34984:SF1">
    <property type="entry name" value="CARBON STORAGE REGULATOR"/>
    <property type="match status" value="1"/>
</dbReference>
<proteinExistence type="inferred from homology"/>
<evidence type="ECO:0000256" key="2">
    <source>
        <dbReference type="ARBA" id="ARBA00022491"/>
    </source>
</evidence>
<dbReference type="InterPro" id="IPR036107">
    <property type="entry name" value="CsrA_sf"/>
</dbReference>
<evidence type="ECO:0000313" key="8">
    <source>
        <dbReference type="Proteomes" id="UP001222800"/>
    </source>
</evidence>
<comment type="subunit">
    <text evidence="6">Homodimer; the beta-strands of each monomer intercalate to form a hydrophobic core, while the alpha-helices form wings that extend away from the core.</text>
</comment>
<evidence type="ECO:0000256" key="6">
    <source>
        <dbReference type="HAMAP-Rule" id="MF_00167"/>
    </source>
</evidence>
<dbReference type="InterPro" id="IPR003751">
    <property type="entry name" value="CsrA"/>
</dbReference>
<protein>
    <recommendedName>
        <fullName evidence="6">Translational regulator CsrA</fullName>
    </recommendedName>
</protein>
<accession>A0ABY8EEM5</accession>
<keyword evidence="1 6" id="KW-0963">Cytoplasm</keyword>
<keyword evidence="4 6" id="KW-0810">Translation regulation</keyword>
<comment type="similarity">
    <text evidence="6">Belongs to the CsrA/RsmA family.</text>
</comment>
<dbReference type="Pfam" id="PF02599">
    <property type="entry name" value="CsrA"/>
    <property type="match status" value="1"/>
</dbReference>
<dbReference type="Proteomes" id="UP001222800">
    <property type="component" value="Chromosome"/>
</dbReference>
<evidence type="ECO:0000313" key="7">
    <source>
        <dbReference type="EMBL" id="WFD10039.1"/>
    </source>
</evidence>
<evidence type="ECO:0000256" key="4">
    <source>
        <dbReference type="ARBA" id="ARBA00022845"/>
    </source>
</evidence>
<gene>
    <name evidence="6 7" type="primary">csrA</name>
    <name evidence="7" type="ORF">P4S50_16935</name>
</gene>
<keyword evidence="8" id="KW-1185">Reference proteome</keyword>
<keyword evidence="3 6" id="KW-1005">Bacterial flagellum biogenesis</keyword>
<sequence length="73" mass="8241">MLILGRKLDESIIINENIEIKIIGISDGKVKVGIEAPKEVEILRKEVKEAVVNENKEAMAKMDINTLRNLIKK</sequence>
<evidence type="ECO:0000256" key="5">
    <source>
        <dbReference type="ARBA" id="ARBA00022884"/>
    </source>
</evidence>
<dbReference type="SUPFAM" id="SSF117130">
    <property type="entry name" value="CsrA-like"/>
    <property type="match status" value="1"/>
</dbReference>
<name>A0ABY8EEM5_9FIRM</name>
<dbReference type="HAMAP" id="MF_00167">
    <property type="entry name" value="CsrA"/>
    <property type="match status" value="1"/>
</dbReference>
<evidence type="ECO:0000256" key="1">
    <source>
        <dbReference type="ARBA" id="ARBA00022490"/>
    </source>
</evidence>